<dbReference type="InterPro" id="IPR006311">
    <property type="entry name" value="TAT_signal"/>
</dbReference>
<dbReference type="RefSeq" id="WP_069320597.1">
    <property type="nucleotide sequence ID" value="NZ_MDDS01000024.1"/>
</dbReference>
<proteinExistence type="predicted"/>
<dbReference type="Proteomes" id="UP000094487">
    <property type="component" value="Unassembled WGS sequence"/>
</dbReference>
<organism evidence="2 3">
    <name type="scientific">Sphingomonas turrisvirgatae</name>
    <dbReference type="NCBI Taxonomy" id="1888892"/>
    <lineage>
        <taxon>Bacteria</taxon>
        <taxon>Pseudomonadati</taxon>
        <taxon>Pseudomonadota</taxon>
        <taxon>Alphaproteobacteria</taxon>
        <taxon>Sphingomonadales</taxon>
        <taxon>Sphingomonadaceae</taxon>
        <taxon>Sphingomonas</taxon>
    </lineage>
</organism>
<dbReference type="PROSITE" id="PS51318">
    <property type="entry name" value="TAT"/>
    <property type="match status" value="1"/>
</dbReference>
<evidence type="ECO:0000313" key="2">
    <source>
        <dbReference type="EMBL" id="ODP37876.1"/>
    </source>
</evidence>
<feature type="chain" id="PRO_5009132088" evidence="1">
    <location>
        <begin position="25"/>
        <end position="545"/>
    </location>
</feature>
<keyword evidence="3" id="KW-1185">Reference proteome</keyword>
<evidence type="ECO:0000313" key="3">
    <source>
        <dbReference type="Proteomes" id="UP000094487"/>
    </source>
</evidence>
<dbReference type="STRING" id="1888892.BFL28_02355"/>
<dbReference type="Gene3D" id="1.50.10.20">
    <property type="match status" value="1"/>
</dbReference>
<gene>
    <name evidence="2" type="ORF">BFL28_02355</name>
</gene>
<comment type="caution">
    <text evidence="2">The sequence shown here is derived from an EMBL/GenBank/DDBJ whole genome shotgun (WGS) entry which is preliminary data.</text>
</comment>
<accession>A0A1E3LVU5</accession>
<dbReference type="EMBL" id="MDDS01000024">
    <property type="protein sequence ID" value="ODP37876.1"/>
    <property type="molecule type" value="Genomic_DNA"/>
</dbReference>
<sequence length="545" mass="60121">MIDRRRLLAAGAALPLAGLGPAAAANKAVSTAADKAAIPGATDKAAIRGAMLRATRFMTDKVAYQGGYVWSYLADFSRRWGEMEAYPTMIWTQAPGTPEMGQIFLDAWRATGDERYYLAAERAADALVRGQHPSGGWNYVIDFAGEASIRRWYETIGASGWRLEEFQHYYGNATFDDLATIECARLLLRLYVIKKQAKYRAPLARAIDFVLTSQYPSGGWPQRYPRAAPFANKGHADYTGHVTLNDEVAEENIDFLLLVLQQFGDQRVREPIRRAMDCYLALRQPMPSPGWALQYSAHNLKPAGARTYEPAALSPHTTASALVKLMDFYELTGDAKYLSPIAQSIDWLDRVEAPRSAHRDGRNQYRFIEVGTNRPLAVHRRGSNAHNGEYYVDYDMTDQVAEKRVDTTALRSRLARLTALPAAQVTRDSPLLGRGPSLLPRYVVVRGVGGSDLNVTAAKPGPHDAASLIRSLDKDGCWSVELRTTSHPWRPNPPAAPPPGFVDRGQVGDEWDTSPFTEPSGPPGISTGTFINNMSVLIRALVNQG</sequence>
<dbReference type="SUPFAM" id="SSF81853">
    <property type="entry name" value="Family 10 polysaccharide lyase"/>
    <property type="match status" value="1"/>
</dbReference>
<reference evidence="2 3" key="1">
    <citation type="submission" date="2016-08" db="EMBL/GenBank/DDBJ databases">
        <title>Draft genome of the agarase producing Sphingomonas sp. MCT13.</title>
        <authorList>
            <person name="D'Andrea M.M."/>
            <person name="Rossolini G.M."/>
            <person name="Thaller M.C."/>
        </authorList>
    </citation>
    <scope>NUCLEOTIDE SEQUENCE [LARGE SCALE GENOMIC DNA]</scope>
    <source>
        <strain evidence="2 3">MCT13</strain>
    </source>
</reference>
<feature type="signal peptide" evidence="1">
    <location>
        <begin position="1"/>
        <end position="24"/>
    </location>
</feature>
<dbReference type="InterPro" id="IPR012669">
    <property type="entry name" value="Pectate_lyase"/>
</dbReference>
<protein>
    <submittedName>
        <fullName evidence="2">Pectate lyase</fullName>
    </submittedName>
</protein>
<dbReference type="GO" id="GO:0016829">
    <property type="term" value="F:lyase activity"/>
    <property type="evidence" value="ECO:0007669"/>
    <property type="project" value="UniProtKB-KW"/>
</dbReference>
<keyword evidence="1" id="KW-0732">Signal</keyword>
<dbReference type="OrthoDB" id="9804686at2"/>
<dbReference type="Pfam" id="PF09492">
    <property type="entry name" value="Pec_lyase"/>
    <property type="match status" value="1"/>
</dbReference>
<name>A0A1E3LVU5_9SPHN</name>
<keyword evidence="2" id="KW-0456">Lyase</keyword>
<evidence type="ECO:0000256" key="1">
    <source>
        <dbReference type="SAM" id="SignalP"/>
    </source>
</evidence>
<dbReference type="AlphaFoldDB" id="A0A1E3LVU5"/>